<feature type="transmembrane region" description="Helical" evidence="7">
    <location>
        <begin position="310"/>
        <end position="328"/>
    </location>
</feature>
<reference evidence="9 10" key="1">
    <citation type="submission" date="2020-03" db="EMBL/GenBank/DDBJ databases">
        <title>Sequencing the genomes of 1000 actinobacteria strains.</title>
        <authorList>
            <person name="Klenk H.-P."/>
        </authorList>
    </citation>
    <scope>NUCLEOTIDE SEQUENCE [LARGE SCALE GENOMIC DNA]</scope>
    <source>
        <strain evidence="9 10">DSM 44556</strain>
    </source>
</reference>
<comment type="caution">
    <text evidence="9">The sequence shown here is derived from an EMBL/GenBank/DDBJ whole genome shotgun (WGS) entry which is preliminary data.</text>
</comment>
<feature type="transmembrane region" description="Helical" evidence="7">
    <location>
        <begin position="59"/>
        <end position="80"/>
    </location>
</feature>
<dbReference type="Gene3D" id="1.20.1250.20">
    <property type="entry name" value="MFS general substrate transporter like domains"/>
    <property type="match status" value="2"/>
</dbReference>
<feature type="transmembrane region" description="Helical" evidence="7">
    <location>
        <begin position="92"/>
        <end position="110"/>
    </location>
</feature>
<gene>
    <name evidence="9" type="ORF">FHU31_005817</name>
</gene>
<dbReference type="InterPro" id="IPR011701">
    <property type="entry name" value="MFS"/>
</dbReference>
<dbReference type="InterPro" id="IPR036259">
    <property type="entry name" value="MFS_trans_sf"/>
</dbReference>
<keyword evidence="2" id="KW-0813">Transport</keyword>
<keyword evidence="6 7" id="KW-0472">Membrane</keyword>
<dbReference type="AlphaFoldDB" id="A0A7X5U5L4"/>
<dbReference type="PANTHER" id="PTHR23517:SF3">
    <property type="entry name" value="INTEGRAL MEMBRANE TRANSPORT PROTEIN"/>
    <property type="match status" value="1"/>
</dbReference>
<dbReference type="CDD" id="cd17325">
    <property type="entry name" value="MFS_MdtG_SLC18_like"/>
    <property type="match status" value="1"/>
</dbReference>
<dbReference type="PROSITE" id="PS00216">
    <property type="entry name" value="SUGAR_TRANSPORT_1"/>
    <property type="match status" value="2"/>
</dbReference>
<evidence type="ECO:0000256" key="7">
    <source>
        <dbReference type="SAM" id="Phobius"/>
    </source>
</evidence>
<evidence type="ECO:0000256" key="6">
    <source>
        <dbReference type="ARBA" id="ARBA00023136"/>
    </source>
</evidence>
<dbReference type="PROSITE" id="PS50850">
    <property type="entry name" value="MFS"/>
    <property type="match status" value="1"/>
</dbReference>
<dbReference type="InterPro" id="IPR005829">
    <property type="entry name" value="Sugar_transporter_CS"/>
</dbReference>
<keyword evidence="5 7" id="KW-1133">Transmembrane helix</keyword>
<dbReference type="SUPFAM" id="SSF103473">
    <property type="entry name" value="MFS general substrate transporter"/>
    <property type="match status" value="1"/>
</dbReference>
<dbReference type="InterPro" id="IPR020846">
    <property type="entry name" value="MFS_dom"/>
</dbReference>
<feature type="transmembrane region" description="Helical" evidence="7">
    <location>
        <begin position="21"/>
        <end position="39"/>
    </location>
</feature>
<name>A0A7X5U5L4_9MYCO</name>
<evidence type="ECO:0000259" key="8">
    <source>
        <dbReference type="PROSITE" id="PS50850"/>
    </source>
</evidence>
<dbReference type="InterPro" id="IPR050171">
    <property type="entry name" value="MFS_Transporters"/>
</dbReference>
<feature type="transmembrane region" description="Helical" evidence="7">
    <location>
        <begin position="401"/>
        <end position="420"/>
    </location>
</feature>
<dbReference type="PANTHER" id="PTHR23517">
    <property type="entry name" value="RESISTANCE PROTEIN MDTM, PUTATIVE-RELATED-RELATED"/>
    <property type="match status" value="1"/>
</dbReference>
<evidence type="ECO:0000313" key="10">
    <source>
        <dbReference type="Proteomes" id="UP000547444"/>
    </source>
</evidence>
<evidence type="ECO:0000256" key="4">
    <source>
        <dbReference type="ARBA" id="ARBA00022692"/>
    </source>
</evidence>
<sequence>MNPLPHKTTADQRIELGLRQNAAQFTLLVVVNALVGGMLGQERTVLPLLGERVFGIRAYTAGLSFILVFGVAKAATNYFAGTWSDRFGRKPVLVAGWLVAVPVPLLLIWAPSWSWVIVANVLLGISQGLTWSTTVVMKIDLVGPARRGLAMGLNEAAGYGAVAVTALATGYLAESYGLRPAPFLLGIAFAALGLGLSTLAVRETREYARLEAATHVARADGRHDHLHSELTNREVFTQTSLREPALSSACQAGLVNNLNDGLAWGLFPILFAAAGLSVGKIGLLAALYPAVWGVGQLVTGALSDRWGRKWMIAAGMWLQAIALGLIAYVDTFAIWAVAAVLLGAGTAMVYPTLLAAIGDVAHPAWRARAVGTYRLWRDGGFAVGALLAGIVADALGIRAAIWTVAALTAISGLIVALRMYETHHRPATTAQEKATNG</sequence>
<feature type="domain" description="Major facilitator superfamily (MFS) profile" evidence="8">
    <location>
        <begin position="21"/>
        <end position="423"/>
    </location>
</feature>
<keyword evidence="4 7" id="KW-0812">Transmembrane</keyword>
<keyword evidence="3" id="KW-1003">Cell membrane</keyword>
<dbReference type="GO" id="GO:0022857">
    <property type="term" value="F:transmembrane transporter activity"/>
    <property type="evidence" value="ECO:0007669"/>
    <property type="project" value="InterPro"/>
</dbReference>
<comment type="subcellular location">
    <subcellularLocation>
        <location evidence="1">Cell membrane</location>
        <topology evidence="1">Multi-pass membrane protein</topology>
    </subcellularLocation>
</comment>
<dbReference type="EMBL" id="JAANOW010000004">
    <property type="protein sequence ID" value="NIH98798.1"/>
    <property type="molecule type" value="Genomic_DNA"/>
</dbReference>
<evidence type="ECO:0000256" key="3">
    <source>
        <dbReference type="ARBA" id="ARBA00022475"/>
    </source>
</evidence>
<feature type="transmembrane region" description="Helical" evidence="7">
    <location>
        <begin position="334"/>
        <end position="354"/>
    </location>
</feature>
<feature type="transmembrane region" description="Helical" evidence="7">
    <location>
        <begin position="261"/>
        <end position="279"/>
    </location>
</feature>
<evidence type="ECO:0000256" key="2">
    <source>
        <dbReference type="ARBA" id="ARBA00022448"/>
    </source>
</evidence>
<feature type="transmembrane region" description="Helical" evidence="7">
    <location>
        <begin position="149"/>
        <end position="171"/>
    </location>
</feature>
<proteinExistence type="predicted"/>
<dbReference type="RefSeq" id="WP_167164371.1">
    <property type="nucleotide sequence ID" value="NZ_JAANOW010000004.1"/>
</dbReference>
<dbReference type="Proteomes" id="UP000547444">
    <property type="component" value="Unassembled WGS sequence"/>
</dbReference>
<evidence type="ECO:0000256" key="5">
    <source>
        <dbReference type="ARBA" id="ARBA00022989"/>
    </source>
</evidence>
<keyword evidence="10" id="KW-1185">Reference proteome</keyword>
<accession>A0A7X5U5L4</accession>
<evidence type="ECO:0000313" key="9">
    <source>
        <dbReference type="EMBL" id="NIH98798.1"/>
    </source>
</evidence>
<feature type="transmembrane region" description="Helical" evidence="7">
    <location>
        <begin position="116"/>
        <end position="137"/>
    </location>
</feature>
<feature type="transmembrane region" description="Helical" evidence="7">
    <location>
        <begin position="183"/>
        <end position="201"/>
    </location>
</feature>
<protein>
    <submittedName>
        <fullName evidence="9">MFS family permease</fullName>
    </submittedName>
</protein>
<evidence type="ECO:0000256" key="1">
    <source>
        <dbReference type="ARBA" id="ARBA00004651"/>
    </source>
</evidence>
<dbReference type="GO" id="GO:0005886">
    <property type="term" value="C:plasma membrane"/>
    <property type="evidence" value="ECO:0007669"/>
    <property type="project" value="UniProtKB-SubCell"/>
</dbReference>
<organism evidence="9 10">
    <name type="scientific">Mycolicibacterium fluoranthenivorans</name>
    <dbReference type="NCBI Taxonomy" id="258505"/>
    <lineage>
        <taxon>Bacteria</taxon>
        <taxon>Bacillati</taxon>
        <taxon>Actinomycetota</taxon>
        <taxon>Actinomycetes</taxon>
        <taxon>Mycobacteriales</taxon>
        <taxon>Mycobacteriaceae</taxon>
        <taxon>Mycolicibacterium</taxon>
    </lineage>
</organism>
<dbReference type="Pfam" id="PF07690">
    <property type="entry name" value="MFS_1"/>
    <property type="match status" value="2"/>
</dbReference>